<proteinExistence type="predicted"/>
<organism evidence="1 2">
    <name type="scientific">Marinobacter lutaoensis</name>
    <dbReference type="NCBI Taxonomy" id="135739"/>
    <lineage>
        <taxon>Bacteria</taxon>
        <taxon>Pseudomonadati</taxon>
        <taxon>Pseudomonadota</taxon>
        <taxon>Gammaproteobacteria</taxon>
        <taxon>Pseudomonadales</taxon>
        <taxon>Marinobacteraceae</taxon>
        <taxon>Marinobacter</taxon>
    </lineage>
</organism>
<name>A0A1V2DPK8_9GAMM</name>
<reference evidence="1 2" key="1">
    <citation type="submission" date="2016-12" db="EMBL/GenBank/DDBJ databases">
        <title>Marinobacter lutaoensis whole genome sequencing.</title>
        <authorList>
            <person name="Verma A."/>
            <person name="Krishnamurthi S."/>
        </authorList>
    </citation>
    <scope>NUCLEOTIDE SEQUENCE [LARGE SCALE GENOMIC DNA]</scope>
    <source>
        <strain evidence="1 2">T5054</strain>
    </source>
</reference>
<comment type="caution">
    <text evidence="1">The sequence shown here is derived from an EMBL/GenBank/DDBJ whole genome shotgun (WGS) entry which is preliminary data.</text>
</comment>
<dbReference type="EMBL" id="MSCW01000009">
    <property type="protein sequence ID" value="ONF42557.1"/>
    <property type="molecule type" value="Genomic_DNA"/>
</dbReference>
<sequence>MRMLSQVGLLPAISRLGQLEACLSIVGSAAIRSPILVLEKRLPEATNRLPISAINRLSDHYVREQMAERLASLGINLMLDYPYQPSSPERTAVHSNRAVLYGDASDRSFSVKGPGVCLVALDTDDLAGDLMQEMPYAWSLLGTIEQEYLKRWGNAIEFWHEIAHCNSENAFNDLSLIGEQAAHEIQRYSERWAQEAQECDPVVGESLLSVLEMTLVENPDNPMLALDAVQAAGGFDSAVGKDQILRFRLFTETLADSWAKFQIQRRKIANEGYCSSENAVTHPWDRFRLAMSIRQPDARYMTWLVPWLKGLPEHIQRQVIADAYEGVMRLAEELVPKSIVMKLVSEREARPDVLAFSTPNLSPDSRRADRWKHWAQENLGTSFRY</sequence>
<evidence type="ECO:0000313" key="2">
    <source>
        <dbReference type="Proteomes" id="UP000189339"/>
    </source>
</evidence>
<keyword evidence="2" id="KW-1185">Reference proteome</keyword>
<dbReference type="AlphaFoldDB" id="A0A1V2DPK8"/>
<protein>
    <submittedName>
        <fullName evidence="1">Uncharacterized protein</fullName>
    </submittedName>
</protein>
<dbReference type="Proteomes" id="UP000189339">
    <property type="component" value="Unassembled WGS sequence"/>
</dbReference>
<gene>
    <name evidence="1" type="ORF">BTO32_15225</name>
</gene>
<accession>A0A1V2DPK8</accession>
<evidence type="ECO:0000313" key="1">
    <source>
        <dbReference type="EMBL" id="ONF42557.1"/>
    </source>
</evidence>